<protein>
    <submittedName>
        <fullName evidence="1">Uncharacterized protein</fullName>
    </submittedName>
</protein>
<reference evidence="1" key="4">
    <citation type="submission" date="2019-03" db="UniProtKB">
        <authorList>
            <consortium name="EnsemblPlants"/>
        </authorList>
    </citation>
    <scope>IDENTIFICATION</scope>
</reference>
<reference evidence="1" key="3">
    <citation type="journal article" date="2017" name="Nature">
        <title>Genome sequence of the progenitor of the wheat D genome Aegilops tauschii.</title>
        <authorList>
            <person name="Luo M.C."/>
            <person name="Gu Y.Q."/>
            <person name="Puiu D."/>
            <person name="Wang H."/>
            <person name="Twardziok S.O."/>
            <person name="Deal K.R."/>
            <person name="Huo N."/>
            <person name="Zhu T."/>
            <person name="Wang L."/>
            <person name="Wang Y."/>
            <person name="McGuire P.E."/>
            <person name="Liu S."/>
            <person name="Long H."/>
            <person name="Ramasamy R.K."/>
            <person name="Rodriguez J.C."/>
            <person name="Van S.L."/>
            <person name="Yuan L."/>
            <person name="Wang Z."/>
            <person name="Xia Z."/>
            <person name="Xiao L."/>
            <person name="Anderson O.D."/>
            <person name="Ouyang S."/>
            <person name="Liang Y."/>
            <person name="Zimin A.V."/>
            <person name="Pertea G."/>
            <person name="Qi P."/>
            <person name="Bennetzen J.L."/>
            <person name="Dai X."/>
            <person name="Dawson M.W."/>
            <person name="Muller H.G."/>
            <person name="Kugler K."/>
            <person name="Rivarola-Duarte L."/>
            <person name="Spannagl M."/>
            <person name="Mayer K.F.X."/>
            <person name="Lu F.H."/>
            <person name="Bevan M.W."/>
            <person name="Leroy P."/>
            <person name="Li P."/>
            <person name="You F.M."/>
            <person name="Sun Q."/>
            <person name="Liu Z."/>
            <person name="Lyons E."/>
            <person name="Wicker T."/>
            <person name="Salzberg S.L."/>
            <person name="Devos K.M."/>
            <person name="Dvorak J."/>
        </authorList>
    </citation>
    <scope>NUCLEOTIDE SEQUENCE [LARGE SCALE GENOMIC DNA]</scope>
    <source>
        <strain evidence="1">cv. AL8/78</strain>
    </source>
</reference>
<dbReference type="PANTHER" id="PTHR31008:SF5">
    <property type="entry name" value="EXPRESSED PROTEIN"/>
    <property type="match status" value="1"/>
</dbReference>
<reference evidence="1" key="5">
    <citation type="journal article" date="2021" name="G3 (Bethesda)">
        <title>Aegilops tauschii genome assembly Aet v5.0 features greater sequence contiguity and improved annotation.</title>
        <authorList>
            <person name="Wang L."/>
            <person name="Zhu T."/>
            <person name="Rodriguez J.C."/>
            <person name="Deal K.R."/>
            <person name="Dubcovsky J."/>
            <person name="McGuire P.E."/>
            <person name="Lux T."/>
            <person name="Spannagl M."/>
            <person name="Mayer K.F.X."/>
            <person name="Baldrich P."/>
            <person name="Meyers B.C."/>
            <person name="Huo N."/>
            <person name="Gu Y.Q."/>
            <person name="Zhou H."/>
            <person name="Devos K.M."/>
            <person name="Bennetzen J.L."/>
            <person name="Unver T."/>
            <person name="Budak H."/>
            <person name="Gulick P.J."/>
            <person name="Galiba G."/>
            <person name="Kalapos B."/>
            <person name="Nelson D.R."/>
            <person name="Li P."/>
            <person name="You F.M."/>
            <person name="Luo M.C."/>
            <person name="Dvorak J."/>
        </authorList>
    </citation>
    <scope>NUCLEOTIDE SEQUENCE [LARGE SCALE GENOMIC DNA]</scope>
    <source>
        <strain evidence="1">cv. AL8/78</strain>
    </source>
</reference>
<dbReference type="Proteomes" id="UP000015105">
    <property type="component" value="Chromosome 4D"/>
</dbReference>
<name>A0A453I6F6_AEGTS</name>
<keyword evidence="2" id="KW-1185">Reference proteome</keyword>
<dbReference type="EnsemblPlants" id="AET4Gv20457500.4">
    <property type="protein sequence ID" value="AET4Gv20457500.4"/>
    <property type="gene ID" value="AET4Gv20457500"/>
</dbReference>
<proteinExistence type="predicted"/>
<dbReference type="PANTHER" id="PTHR31008">
    <property type="entry name" value="COP1-INTERACTING PROTEIN-RELATED"/>
    <property type="match status" value="1"/>
</dbReference>
<sequence length="231" mass="25070">MEGRVAGDVELDSAVFQVSLTKNRYEAIACNGESAESVASGPFDQLVLHLEDAKNFQSRSSSGSFKLLLAGDAKGSTWFTKSTLERFLHIINSPDASKTANGILQEMSQLEETRKFHDYLQSKEQQNLMGGALTGGLSSTTGKPQQVISICAKLLMALCFCAFLCFVCSHFSSQNYFQGNIGPNSSVATKNELLRALDLRLSALKEEILVLLSRAVGSKLLNKEVSDLSGF</sequence>
<dbReference type="AlphaFoldDB" id="A0A453I6F6"/>
<dbReference type="Gramene" id="AET4Gv20457500.4">
    <property type="protein sequence ID" value="AET4Gv20457500.4"/>
    <property type="gene ID" value="AET4Gv20457500"/>
</dbReference>
<reference evidence="2" key="1">
    <citation type="journal article" date="2014" name="Science">
        <title>Ancient hybridizations among the ancestral genomes of bread wheat.</title>
        <authorList>
            <consortium name="International Wheat Genome Sequencing Consortium,"/>
            <person name="Marcussen T."/>
            <person name="Sandve S.R."/>
            <person name="Heier L."/>
            <person name="Spannagl M."/>
            <person name="Pfeifer M."/>
            <person name="Jakobsen K.S."/>
            <person name="Wulff B.B."/>
            <person name="Steuernagel B."/>
            <person name="Mayer K.F."/>
            <person name="Olsen O.A."/>
        </authorList>
    </citation>
    <scope>NUCLEOTIDE SEQUENCE [LARGE SCALE GENOMIC DNA]</scope>
    <source>
        <strain evidence="2">cv. AL8/78</strain>
    </source>
</reference>
<evidence type="ECO:0000313" key="2">
    <source>
        <dbReference type="Proteomes" id="UP000015105"/>
    </source>
</evidence>
<evidence type="ECO:0000313" key="1">
    <source>
        <dbReference type="EnsemblPlants" id="AET4Gv20457500.4"/>
    </source>
</evidence>
<accession>A0A453I6F6</accession>
<reference evidence="2" key="2">
    <citation type="journal article" date="2017" name="Nat. Plants">
        <title>The Aegilops tauschii genome reveals multiple impacts of transposons.</title>
        <authorList>
            <person name="Zhao G."/>
            <person name="Zou C."/>
            <person name="Li K."/>
            <person name="Wang K."/>
            <person name="Li T."/>
            <person name="Gao L."/>
            <person name="Zhang X."/>
            <person name="Wang H."/>
            <person name="Yang Z."/>
            <person name="Liu X."/>
            <person name="Jiang W."/>
            <person name="Mao L."/>
            <person name="Kong X."/>
            <person name="Jiao Y."/>
            <person name="Jia J."/>
        </authorList>
    </citation>
    <scope>NUCLEOTIDE SEQUENCE [LARGE SCALE GENOMIC DNA]</scope>
    <source>
        <strain evidence="2">cv. AL8/78</strain>
    </source>
</reference>
<organism evidence="1 2">
    <name type="scientific">Aegilops tauschii subsp. strangulata</name>
    <name type="common">Goatgrass</name>
    <dbReference type="NCBI Taxonomy" id="200361"/>
    <lineage>
        <taxon>Eukaryota</taxon>
        <taxon>Viridiplantae</taxon>
        <taxon>Streptophyta</taxon>
        <taxon>Embryophyta</taxon>
        <taxon>Tracheophyta</taxon>
        <taxon>Spermatophyta</taxon>
        <taxon>Magnoliopsida</taxon>
        <taxon>Liliopsida</taxon>
        <taxon>Poales</taxon>
        <taxon>Poaceae</taxon>
        <taxon>BOP clade</taxon>
        <taxon>Pooideae</taxon>
        <taxon>Triticodae</taxon>
        <taxon>Triticeae</taxon>
        <taxon>Triticinae</taxon>
        <taxon>Aegilops</taxon>
    </lineage>
</organism>